<feature type="compositionally biased region" description="Low complexity" evidence="1">
    <location>
        <begin position="81"/>
        <end position="111"/>
    </location>
</feature>
<evidence type="ECO:0000256" key="1">
    <source>
        <dbReference type="SAM" id="MobiDB-lite"/>
    </source>
</evidence>
<feature type="region of interest" description="Disordered" evidence="1">
    <location>
        <begin position="185"/>
        <end position="217"/>
    </location>
</feature>
<comment type="caution">
    <text evidence="3">The sequence shown here is derived from an EMBL/GenBank/DDBJ whole genome shotgun (WGS) entry which is preliminary data.</text>
</comment>
<dbReference type="RefSeq" id="WP_290290861.1">
    <property type="nucleotide sequence ID" value="NZ_CP047211.1"/>
</dbReference>
<proteinExistence type="predicted"/>
<keyword evidence="2" id="KW-1133">Transmembrane helix</keyword>
<keyword evidence="2" id="KW-0812">Transmembrane</keyword>
<name>A0ABV7ZNN1_9CORY</name>
<feature type="compositionally biased region" description="Low complexity" evidence="1">
    <location>
        <begin position="193"/>
        <end position="204"/>
    </location>
</feature>
<gene>
    <name evidence="3" type="ORF">ACFORJ_04260</name>
</gene>
<dbReference type="Proteomes" id="UP001595751">
    <property type="component" value="Unassembled WGS sequence"/>
</dbReference>
<feature type="compositionally biased region" description="Gly residues" evidence="1">
    <location>
        <begin position="19"/>
        <end position="65"/>
    </location>
</feature>
<organism evidence="3 4">
    <name type="scientific">Corynebacterium hansenii</name>
    <dbReference type="NCBI Taxonomy" id="394964"/>
    <lineage>
        <taxon>Bacteria</taxon>
        <taxon>Bacillati</taxon>
        <taxon>Actinomycetota</taxon>
        <taxon>Actinomycetes</taxon>
        <taxon>Mycobacteriales</taxon>
        <taxon>Corynebacteriaceae</taxon>
        <taxon>Corynebacterium</taxon>
    </lineage>
</organism>
<accession>A0ABV7ZNN1</accession>
<reference evidence="4" key="1">
    <citation type="journal article" date="2019" name="Int. J. Syst. Evol. Microbiol.">
        <title>The Global Catalogue of Microorganisms (GCM) 10K type strain sequencing project: providing services to taxonomists for standard genome sequencing and annotation.</title>
        <authorList>
            <consortium name="The Broad Institute Genomics Platform"/>
            <consortium name="The Broad Institute Genome Sequencing Center for Infectious Disease"/>
            <person name="Wu L."/>
            <person name="Ma J."/>
        </authorList>
    </citation>
    <scope>NUCLEOTIDE SEQUENCE [LARGE SCALE GENOMIC DNA]</scope>
    <source>
        <strain evidence="4">CCUG 53252</strain>
    </source>
</reference>
<protein>
    <submittedName>
        <fullName evidence="3">Uncharacterized protein</fullName>
    </submittedName>
</protein>
<keyword evidence="4" id="KW-1185">Reference proteome</keyword>
<dbReference type="EMBL" id="JBHRZN010000001">
    <property type="protein sequence ID" value="MFC3849379.1"/>
    <property type="molecule type" value="Genomic_DNA"/>
</dbReference>
<keyword evidence="2" id="KW-0472">Membrane</keyword>
<feature type="transmembrane region" description="Helical" evidence="2">
    <location>
        <begin position="159"/>
        <end position="179"/>
    </location>
</feature>
<feature type="region of interest" description="Disordered" evidence="1">
    <location>
        <begin position="1"/>
        <end position="154"/>
    </location>
</feature>
<evidence type="ECO:0000313" key="3">
    <source>
        <dbReference type="EMBL" id="MFC3849379.1"/>
    </source>
</evidence>
<evidence type="ECO:0000256" key="2">
    <source>
        <dbReference type="SAM" id="Phobius"/>
    </source>
</evidence>
<sequence length="383" mass="38691">MNEQRWGNARDGEPNGESGRYGGSSGPGDSGPYGGGAYGSGGSDPYGGGAYGSGGQSGDGPGGAQPGQPGPYGPAGNQPDPYAQGYDQPGPYGPGAAQPGPYGAGNSAGPAGPAGPYGPGQPNPYYGGPGGPGGPNDPYGIHSQGPGGAPPKSKGTKPAILIVAFIVLVVLGIFVVNFLNTAKDMTAADRSSESSTSAEASGTERSSRPKAESMPAVGDCIPDQGEAGVLINNGDLPEIVDCGSSRAVFEVLHVRKDPDGTRCIDIDGATDSIWYTGRPDVDAFCLMKKGEDKSRNINNIKVDECAAVEGEFVYRAECGAPGSYRVLAVFPYTQTLPATYNGPITPCVDAGAPNATMAYQWGVPDKPGSEGGFQRAVCMVEAG</sequence>
<evidence type="ECO:0000313" key="4">
    <source>
        <dbReference type="Proteomes" id="UP001595751"/>
    </source>
</evidence>